<dbReference type="AlphaFoldDB" id="A0A147KJN4"/>
<reference evidence="2" key="1">
    <citation type="journal article" date="2017" name="Acta Aliment.">
        <title>Plant polysaccharide degrading enzyme system of Thermpbifida cellulosilytica TB100 revealed by de novo genome project data.</title>
        <authorList>
            <person name="Toth A."/>
            <person name="Baka E."/>
            <person name="Luzics S."/>
            <person name="Bata-Vidacs I."/>
            <person name="Nagy I."/>
            <person name="Balint B."/>
            <person name="Herceg R."/>
            <person name="Olasz F."/>
            <person name="Wilk T."/>
            <person name="Nagy T."/>
            <person name="Kriszt B."/>
            <person name="Nagy I."/>
            <person name="Kukolya J."/>
        </authorList>
    </citation>
    <scope>NUCLEOTIDE SEQUENCE [LARGE SCALE GENOMIC DNA]</scope>
    <source>
        <strain evidence="2">TB100</strain>
    </source>
</reference>
<dbReference type="GO" id="GO:0032259">
    <property type="term" value="P:methylation"/>
    <property type="evidence" value="ECO:0007669"/>
    <property type="project" value="UniProtKB-KW"/>
</dbReference>
<dbReference type="InterPro" id="IPR029063">
    <property type="entry name" value="SAM-dependent_MTases_sf"/>
</dbReference>
<gene>
    <name evidence="1" type="ORF">AC529_06415</name>
</gene>
<dbReference type="PANTHER" id="PTHR43861:SF1">
    <property type="entry name" value="TRANS-ACONITATE 2-METHYLTRANSFERASE"/>
    <property type="match status" value="1"/>
</dbReference>
<dbReference type="Gene3D" id="3.40.50.150">
    <property type="entry name" value="Vaccinia Virus protein VP39"/>
    <property type="match status" value="1"/>
</dbReference>
<keyword evidence="2" id="KW-1185">Reference proteome</keyword>
<dbReference type="PANTHER" id="PTHR43861">
    <property type="entry name" value="TRANS-ACONITATE 2-METHYLTRANSFERASE-RELATED"/>
    <property type="match status" value="1"/>
</dbReference>
<proteinExistence type="predicted"/>
<name>A0A147KJN4_THECS</name>
<evidence type="ECO:0000313" key="1">
    <source>
        <dbReference type="EMBL" id="KUP97473.1"/>
    </source>
</evidence>
<dbReference type="Pfam" id="PF13489">
    <property type="entry name" value="Methyltransf_23"/>
    <property type="match status" value="1"/>
</dbReference>
<keyword evidence="1" id="KW-0489">Methyltransferase</keyword>
<protein>
    <submittedName>
        <fullName evidence="1">Methyltransferase</fullName>
    </submittedName>
</protein>
<accession>A0A147KJN4</accession>
<evidence type="ECO:0000313" key="2">
    <source>
        <dbReference type="Proteomes" id="UP000074382"/>
    </source>
</evidence>
<organism evidence="1 2">
    <name type="scientific">Thermobifida cellulosilytica TB100</name>
    <dbReference type="NCBI Taxonomy" id="665004"/>
    <lineage>
        <taxon>Bacteria</taxon>
        <taxon>Bacillati</taxon>
        <taxon>Actinomycetota</taxon>
        <taxon>Actinomycetes</taxon>
        <taxon>Streptosporangiales</taxon>
        <taxon>Nocardiopsidaceae</taxon>
        <taxon>Thermobifida</taxon>
    </lineage>
</organism>
<dbReference type="STRING" id="665004.AC529_06415"/>
<sequence length="222" mass="24373">MTGETQDITSAEAWKERAASHAAAFDNIGQNYDEAFPHKEGQIETVQRLAAHLPKGAHVLDLGCGTGIPTSRQLVDAGFRVTGTDISPAMVDLARRNVPEGEFHVADIVDLKAEQEYDAVVAFFALLMLPRARIPEVLRSIHRALVPGGWFCLSMVEADIDDEPIPFLGNLVHVSGYLRDELRAVVEDAGFSVEHQNAFSYAPASSQAYPEVQLFLTCRRID</sequence>
<dbReference type="CDD" id="cd02440">
    <property type="entry name" value="AdoMet_MTases"/>
    <property type="match status" value="1"/>
</dbReference>
<dbReference type="OrthoDB" id="9765084at2"/>
<dbReference type="Proteomes" id="UP000074382">
    <property type="component" value="Unassembled WGS sequence"/>
</dbReference>
<dbReference type="GO" id="GO:0008168">
    <property type="term" value="F:methyltransferase activity"/>
    <property type="evidence" value="ECO:0007669"/>
    <property type="project" value="UniProtKB-KW"/>
</dbReference>
<dbReference type="EMBL" id="LGEM01000024">
    <property type="protein sequence ID" value="KUP97473.1"/>
    <property type="molecule type" value="Genomic_DNA"/>
</dbReference>
<comment type="caution">
    <text evidence="1">The sequence shown here is derived from an EMBL/GenBank/DDBJ whole genome shotgun (WGS) entry which is preliminary data.</text>
</comment>
<dbReference type="SUPFAM" id="SSF53335">
    <property type="entry name" value="S-adenosyl-L-methionine-dependent methyltransferases"/>
    <property type="match status" value="1"/>
</dbReference>
<keyword evidence="1" id="KW-0808">Transferase</keyword>
<dbReference type="RefSeq" id="WP_068757462.1">
    <property type="nucleotide sequence ID" value="NZ_KQ950183.1"/>
</dbReference>
<dbReference type="PATRIC" id="fig|665004.4.peg.3137"/>